<dbReference type="Proteomes" id="UP000326950">
    <property type="component" value="Unassembled WGS sequence"/>
</dbReference>
<gene>
    <name evidence="2" type="ORF">BDV40DRAFT_294960</name>
</gene>
<evidence type="ECO:0000256" key="1">
    <source>
        <dbReference type="SAM" id="Phobius"/>
    </source>
</evidence>
<evidence type="ECO:0000313" key="3">
    <source>
        <dbReference type="Proteomes" id="UP000326950"/>
    </source>
</evidence>
<keyword evidence="1" id="KW-0812">Transmembrane</keyword>
<name>A0A5N6VA67_ASPTM</name>
<feature type="transmembrane region" description="Helical" evidence="1">
    <location>
        <begin position="95"/>
        <end position="115"/>
    </location>
</feature>
<protein>
    <recommendedName>
        <fullName evidence="4">Integral membrane protein</fullName>
    </recommendedName>
</protein>
<evidence type="ECO:0008006" key="4">
    <source>
        <dbReference type="Google" id="ProtNLM"/>
    </source>
</evidence>
<dbReference type="OrthoDB" id="1523883at2759"/>
<reference evidence="2 3" key="1">
    <citation type="submission" date="2019-04" db="EMBL/GenBank/DDBJ databases">
        <title>Friends and foes A comparative genomics study of 23 Aspergillus species from section Flavi.</title>
        <authorList>
            <consortium name="DOE Joint Genome Institute"/>
            <person name="Kjaerbolling I."/>
            <person name="Vesth T."/>
            <person name="Frisvad J.C."/>
            <person name="Nybo J.L."/>
            <person name="Theobald S."/>
            <person name="Kildgaard S."/>
            <person name="Isbrandt T."/>
            <person name="Kuo A."/>
            <person name="Sato A."/>
            <person name="Lyhne E.K."/>
            <person name="Kogle M.E."/>
            <person name="Wiebenga A."/>
            <person name="Kun R.S."/>
            <person name="Lubbers R.J."/>
            <person name="Makela M.R."/>
            <person name="Barry K."/>
            <person name="Chovatia M."/>
            <person name="Clum A."/>
            <person name="Daum C."/>
            <person name="Haridas S."/>
            <person name="He G."/>
            <person name="LaButti K."/>
            <person name="Lipzen A."/>
            <person name="Mondo S."/>
            <person name="Riley R."/>
            <person name="Salamov A."/>
            <person name="Simmons B.A."/>
            <person name="Magnuson J.K."/>
            <person name="Henrissat B."/>
            <person name="Mortensen U.H."/>
            <person name="Larsen T.O."/>
            <person name="Devries R.P."/>
            <person name="Grigoriev I.V."/>
            <person name="Machida M."/>
            <person name="Baker S.E."/>
            <person name="Andersen M.R."/>
        </authorList>
    </citation>
    <scope>NUCLEOTIDE SEQUENCE [LARGE SCALE GENOMIC DNA]</scope>
    <source>
        <strain evidence="2 3">CBS 117626</strain>
    </source>
</reference>
<keyword evidence="1" id="KW-1133">Transmembrane helix</keyword>
<proteinExistence type="predicted"/>
<accession>A0A5N6VA67</accession>
<dbReference type="AlphaFoldDB" id="A0A5N6VA67"/>
<keyword evidence="3" id="KW-1185">Reference proteome</keyword>
<keyword evidence="1" id="KW-0472">Membrane</keyword>
<sequence>MTTTTDQNLGLNLLRLAPLVISTASVMCGVDQTTAIRPFAQPSLAKAGGPVLPHWFPGFFNRTIAVVGISYPLAFGTALLNTWKYGATLEPTTKYFYWAGMVFSAGHFLYGPGAMQIIARICEKQDPGPKNTQATHEWLAMNFVRMLTVDGPGWVMYFCAVLSAVRFP</sequence>
<evidence type="ECO:0000313" key="2">
    <source>
        <dbReference type="EMBL" id="KAE8167842.1"/>
    </source>
</evidence>
<feature type="transmembrane region" description="Helical" evidence="1">
    <location>
        <begin position="64"/>
        <end position="83"/>
    </location>
</feature>
<organism evidence="2 3">
    <name type="scientific">Aspergillus tamarii</name>
    <dbReference type="NCBI Taxonomy" id="41984"/>
    <lineage>
        <taxon>Eukaryota</taxon>
        <taxon>Fungi</taxon>
        <taxon>Dikarya</taxon>
        <taxon>Ascomycota</taxon>
        <taxon>Pezizomycotina</taxon>
        <taxon>Eurotiomycetes</taxon>
        <taxon>Eurotiomycetidae</taxon>
        <taxon>Eurotiales</taxon>
        <taxon>Aspergillaceae</taxon>
        <taxon>Aspergillus</taxon>
        <taxon>Aspergillus subgen. Circumdati</taxon>
    </lineage>
</organism>
<dbReference type="EMBL" id="ML738587">
    <property type="protein sequence ID" value="KAE8167842.1"/>
    <property type="molecule type" value="Genomic_DNA"/>
</dbReference>